<dbReference type="InterPro" id="IPR050732">
    <property type="entry name" value="Beta-glucan_modifiers"/>
</dbReference>
<evidence type="ECO:0000256" key="1">
    <source>
        <dbReference type="ARBA" id="ARBA00004191"/>
    </source>
</evidence>
<evidence type="ECO:0000256" key="2">
    <source>
        <dbReference type="ARBA" id="ARBA00008773"/>
    </source>
</evidence>
<dbReference type="FunFam" id="3.20.20.80:FF:000111">
    <property type="entry name" value="Soluble cell wall protein"/>
    <property type="match status" value="1"/>
</dbReference>
<dbReference type="OrthoDB" id="941679at2759"/>
<organism evidence="11 13">
    <name type="scientific">Dekkera bruxellensis</name>
    <name type="common">Brettanomyces custersii</name>
    <dbReference type="NCBI Taxonomy" id="5007"/>
    <lineage>
        <taxon>Eukaryota</taxon>
        <taxon>Fungi</taxon>
        <taxon>Dikarya</taxon>
        <taxon>Ascomycota</taxon>
        <taxon>Saccharomycotina</taxon>
        <taxon>Pichiomycetes</taxon>
        <taxon>Pichiales</taxon>
        <taxon>Pichiaceae</taxon>
        <taxon>Brettanomyces</taxon>
    </lineage>
</organism>
<sequence length="289" mass="30841">MMFTAVLETLAVSLLAISAQASPLPGHLHHQHKRSDSESTLGITYSPYEDNGDCKSTSEVASDLAKLSSYKLIRLYGVDCNQVANVLQAKADGQKFFLGIYDMSDIAGAVETIAEAVKQYASWDDVYTVSVGNELVNSGEATVSQIAEYIKTARAALKAAGYTGPVVSVDTHVAILNNPGLCDLSDYIAFNAHAYWDGNVLPENAGEWLLGNIEAVSSCCGGKKTLCAESGWPTQGQDNGICVPSKENQESAMSSISEACGNDTIGFTAFNDLWKNPGSKGVEQYWGML</sequence>
<dbReference type="GO" id="GO:0009277">
    <property type="term" value="C:fungal-type cell wall"/>
    <property type="evidence" value="ECO:0007669"/>
    <property type="project" value="TreeGrafter"/>
</dbReference>
<dbReference type="GO" id="GO:0071555">
    <property type="term" value="P:cell wall organization"/>
    <property type="evidence" value="ECO:0007669"/>
    <property type="project" value="UniProtKB-KW"/>
</dbReference>
<dbReference type="EMBL" id="CP063137">
    <property type="protein sequence ID" value="QOU22629.1"/>
    <property type="molecule type" value="Genomic_DNA"/>
</dbReference>
<dbReference type="KEGG" id="bbrx:BRETT_002811"/>
<evidence type="ECO:0000256" key="7">
    <source>
        <dbReference type="ARBA" id="ARBA00023180"/>
    </source>
</evidence>
<dbReference type="AlphaFoldDB" id="A0A8H6EQZ2"/>
<dbReference type="PANTHER" id="PTHR16631:SF14">
    <property type="entry name" value="FAMILY 17 GLUCOSIDASE SCW10-RELATED"/>
    <property type="match status" value="1"/>
</dbReference>
<feature type="signal peptide" evidence="10">
    <location>
        <begin position="1"/>
        <end position="21"/>
    </location>
</feature>
<keyword evidence="9" id="KW-0961">Cell wall biogenesis/degradation</keyword>
<dbReference type="EMBL" id="JABCYN010000046">
    <property type="protein sequence ID" value="KAF6006862.1"/>
    <property type="molecule type" value="Genomic_DNA"/>
</dbReference>
<keyword evidence="3" id="KW-0134">Cell wall</keyword>
<evidence type="ECO:0000256" key="8">
    <source>
        <dbReference type="ARBA" id="ARBA00023295"/>
    </source>
</evidence>
<evidence type="ECO:0000313" key="13">
    <source>
        <dbReference type="Proteomes" id="UP000568158"/>
    </source>
</evidence>
<comment type="subcellular location">
    <subcellularLocation>
        <location evidence="1">Secreted</location>
        <location evidence="1">Cell wall</location>
    </subcellularLocation>
</comment>
<evidence type="ECO:0000256" key="5">
    <source>
        <dbReference type="ARBA" id="ARBA00022729"/>
    </source>
</evidence>
<keyword evidence="7" id="KW-0325">Glycoprotein</keyword>
<evidence type="ECO:0000256" key="4">
    <source>
        <dbReference type="ARBA" id="ARBA00022525"/>
    </source>
</evidence>
<feature type="chain" id="PRO_5036266495" evidence="10">
    <location>
        <begin position="22"/>
        <end position="289"/>
    </location>
</feature>
<protein>
    <submittedName>
        <fullName evidence="11">Cell surface mannoprotein mp65</fullName>
    </submittedName>
</protein>
<keyword evidence="4" id="KW-0964">Secreted</keyword>
<proteinExistence type="inferred from homology"/>
<dbReference type="SUPFAM" id="SSF51445">
    <property type="entry name" value="(Trans)glycosidases"/>
    <property type="match status" value="1"/>
</dbReference>
<keyword evidence="8" id="KW-0326">Glycosidase</keyword>
<dbReference type="GO" id="GO:0005576">
    <property type="term" value="C:extracellular region"/>
    <property type="evidence" value="ECO:0007669"/>
    <property type="project" value="UniProtKB-ARBA"/>
</dbReference>
<comment type="similarity">
    <text evidence="2">Belongs to the glycosyl hydrolase 17 family.</text>
</comment>
<dbReference type="GeneID" id="64574735"/>
<evidence type="ECO:0000256" key="6">
    <source>
        <dbReference type="ARBA" id="ARBA00022801"/>
    </source>
</evidence>
<gene>
    <name evidence="11" type="primary">MP65</name>
    <name evidence="12" type="ORF">BRETT_002811</name>
    <name evidence="11" type="ORF">HII12_004786</name>
</gene>
<reference evidence="11 13" key="1">
    <citation type="journal article" date="2020" name="Appl. Microbiol. Biotechnol.">
        <title>Targeted gene deletion in Brettanomyces bruxellensis with an expression-free CRISPR-Cas9 system.</title>
        <authorList>
            <person name="Varela C."/>
            <person name="Bartel C."/>
            <person name="Onetto C."/>
            <person name="Borneman A."/>
        </authorList>
    </citation>
    <scope>NUCLEOTIDE SEQUENCE [LARGE SCALE GENOMIC DNA]</scope>
    <source>
        <strain evidence="11 13">AWRI1613</strain>
    </source>
</reference>
<reference evidence="12" key="2">
    <citation type="submission" date="2020-10" db="EMBL/GenBank/DDBJ databases">
        <authorList>
            <person name="Palmer J.M."/>
        </authorList>
    </citation>
    <scope>NUCLEOTIDE SEQUENCE</scope>
    <source>
        <strain evidence="12">UCD 2041</strain>
    </source>
</reference>
<dbReference type="Proteomes" id="UP000568158">
    <property type="component" value="Unassembled WGS sequence"/>
</dbReference>
<dbReference type="InterPro" id="IPR017853">
    <property type="entry name" value="GH"/>
</dbReference>
<dbReference type="PANTHER" id="PTHR16631">
    <property type="entry name" value="GLUCAN 1,3-BETA-GLUCOSIDASE"/>
    <property type="match status" value="1"/>
</dbReference>
<dbReference type="GO" id="GO:0042973">
    <property type="term" value="F:glucan endo-1,3-beta-D-glucosidase activity"/>
    <property type="evidence" value="ECO:0007669"/>
    <property type="project" value="TreeGrafter"/>
</dbReference>
<accession>A0A8H6EQZ2</accession>
<evidence type="ECO:0000256" key="10">
    <source>
        <dbReference type="SAM" id="SignalP"/>
    </source>
</evidence>
<name>A0A8H6EQZ2_DEKBR</name>
<keyword evidence="5 10" id="KW-0732">Signal</keyword>
<evidence type="ECO:0000256" key="3">
    <source>
        <dbReference type="ARBA" id="ARBA00022512"/>
    </source>
</evidence>
<dbReference type="Gene3D" id="3.20.20.80">
    <property type="entry name" value="Glycosidases"/>
    <property type="match status" value="2"/>
</dbReference>
<evidence type="ECO:0000256" key="9">
    <source>
        <dbReference type="ARBA" id="ARBA00023316"/>
    </source>
</evidence>
<evidence type="ECO:0000313" key="12">
    <source>
        <dbReference type="EMBL" id="QOU22629.1"/>
    </source>
</evidence>
<reference evidence="12" key="3">
    <citation type="journal article" name="BMC Genomics">
        <title>New genome assemblies reveal patterns of domestication and adaptation across Brettanomyces (Dekkera) species.</title>
        <authorList>
            <person name="Roach M.J."/>
            <person name="Borneman A.R."/>
        </authorList>
    </citation>
    <scope>NUCLEOTIDE SEQUENCE</scope>
    <source>
        <strain evidence="12">UCD 2041</strain>
    </source>
</reference>
<dbReference type="GO" id="GO:0009986">
    <property type="term" value="C:cell surface"/>
    <property type="evidence" value="ECO:0007669"/>
    <property type="project" value="TreeGrafter"/>
</dbReference>
<keyword evidence="6" id="KW-0378">Hydrolase</keyword>
<dbReference type="Proteomes" id="UP000663131">
    <property type="component" value="Chromosome 9"/>
</dbReference>
<evidence type="ECO:0000313" key="11">
    <source>
        <dbReference type="EMBL" id="KAF6006862.1"/>
    </source>
</evidence>
<dbReference type="RefSeq" id="XP_041139122.1">
    <property type="nucleotide sequence ID" value="XM_041281331.1"/>
</dbReference>